<gene>
    <name evidence="2" type="ORF">UFOPK3519_01747</name>
</gene>
<name>A0A6J7H834_9ZZZZ</name>
<feature type="region of interest" description="Disordered" evidence="1">
    <location>
        <begin position="150"/>
        <end position="170"/>
    </location>
</feature>
<feature type="region of interest" description="Disordered" evidence="1">
    <location>
        <begin position="58"/>
        <end position="77"/>
    </location>
</feature>
<dbReference type="AlphaFoldDB" id="A0A6J7H834"/>
<reference evidence="2" key="1">
    <citation type="submission" date="2020-05" db="EMBL/GenBank/DDBJ databases">
        <authorList>
            <person name="Chiriac C."/>
            <person name="Salcher M."/>
            <person name="Ghai R."/>
            <person name="Kavagutti S V."/>
        </authorList>
    </citation>
    <scope>NUCLEOTIDE SEQUENCE</scope>
</reference>
<proteinExistence type="predicted"/>
<protein>
    <submittedName>
        <fullName evidence="2">Unannotated protein</fullName>
    </submittedName>
</protein>
<dbReference type="EMBL" id="CAFBMG010000197">
    <property type="protein sequence ID" value="CAB4917151.1"/>
    <property type="molecule type" value="Genomic_DNA"/>
</dbReference>
<accession>A0A6J7H834</accession>
<evidence type="ECO:0000313" key="2">
    <source>
        <dbReference type="EMBL" id="CAB4917151.1"/>
    </source>
</evidence>
<organism evidence="2">
    <name type="scientific">freshwater metagenome</name>
    <dbReference type="NCBI Taxonomy" id="449393"/>
    <lineage>
        <taxon>unclassified sequences</taxon>
        <taxon>metagenomes</taxon>
        <taxon>ecological metagenomes</taxon>
    </lineage>
</organism>
<sequence>MNTTVGRSISPSFRCDALRVSVVSPPLQPGGITVPCEGSSPFASSQASSAVVRAMQRSARRSDFNSEPLGTQSPRCKMGSATNAAAFRLRVKISAAGTVVKGADTPTTTSEFFAAFRAPNASFAPHGPYAVTEGLIGRPNRAPIRRRTRNRSCVRRETGNRRTSTPLITS</sequence>
<evidence type="ECO:0000256" key="1">
    <source>
        <dbReference type="SAM" id="MobiDB-lite"/>
    </source>
</evidence>
<feature type="compositionally biased region" description="Polar residues" evidence="1">
    <location>
        <begin position="161"/>
        <end position="170"/>
    </location>
</feature>